<evidence type="ECO:0000256" key="2">
    <source>
        <dbReference type="ARBA" id="ARBA00022737"/>
    </source>
</evidence>
<evidence type="ECO:0000256" key="3">
    <source>
        <dbReference type="PROSITE-ProRule" id="PRU00221"/>
    </source>
</evidence>
<dbReference type="InterPro" id="IPR036322">
    <property type="entry name" value="WD40_repeat_dom_sf"/>
</dbReference>
<dbReference type="PROSITE" id="PS50294">
    <property type="entry name" value="WD_REPEATS_REGION"/>
    <property type="match status" value="2"/>
</dbReference>
<evidence type="ECO:0000313" key="4">
    <source>
        <dbReference type="EMBL" id="GGE09091.1"/>
    </source>
</evidence>
<keyword evidence="2" id="KW-0677">Repeat</keyword>
<reference evidence="4" key="1">
    <citation type="journal article" date="2014" name="Int. J. Syst. Evol. Microbiol.">
        <title>Complete genome sequence of Corynebacterium casei LMG S-19264T (=DSM 44701T), isolated from a smear-ripened cheese.</title>
        <authorList>
            <consortium name="US DOE Joint Genome Institute (JGI-PGF)"/>
            <person name="Walter F."/>
            <person name="Albersmeier A."/>
            <person name="Kalinowski J."/>
            <person name="Ruckert C."/>
        </authorList>
    </citation>
    <scope>NUCLEOTIDE SEQUENCE</scope>
    <source>
        <strain evidence="4">CGMCC 1.15966</strain>
    </source>
</reference>
<organism evidence="4 5">
    <name type="scientific">Sphingobacterium cellulitidis</name>
    <dbReference type="NCBI Taxonomy" id="1768011"/>
    <lineage>
        <taxon>Bacteria</taxon>
        <taxon>Pseudomonadati</taxon>
        <taxon>Bacteroidota</taxon>
        <taxon>Sphingobacteriia</taxon>
        <taxon>Sphingobacteriales</taxon>
        <taxon>Sphingobacteriaceae</taxon>
        <taxon>Sphingobacterium</taxon>
    </lineage>
</organism>
<evidence type="ECO:0000313" key="5">
    <source>
        <dbReference type="Proteomes" id="UP000614460"/>
    </source>
</evidence>
<dbReference type="PANTHER" id="PTHR19848:SF0">
    <property type="entry name" value="NOTCHLESS PROTEIN HOMOLOG 1"/>
    <property type="match status" value="1"/>
</dbReference>
<dbReference type="PROSITE" id="PS50082">
    <property type="entry name" value="WD_REPEATS_2"/>
    <property type="match status" value="3"/>
</dbReference>
<sequence>MNPDKININLKGTLTGHQNPIFTLAISELHPEILFTGGNDKGVVQWDLKTMSFQRILCKVSSSVYSLLTIPGTSLLAIGMRSGQVLVVDTVDQILKANLKVDSGAVFSIKTIPGKNEMIAIGEEGYAYVWSLESFELLYRFKVSTTTVRVIEPNSAGTIIAFGDKNGEIHLFDANDFHEICSKKVHSQSVTSLQFDFQDQLLSGGRDAKLVKSDLELKQIQEIVPHMFTVYGIEQGNPNQLVATVSRDKTLKIWRAEDLTLVKNISRDRAFDSHYLSINAMLWFQNQIFTVSDDKTVKIWSVDLE</sequence>
<dbReference type="AlphaFoldDB" id="A0A8H9FYW4"/>
<feature type="repeat" description="WD" evidence="3">
    <location>
        <begin position="271"/>
        <end position="305"/>
    </location>
</feature>
<name>A0A8H9FYW4_9SPHI</name>
<keyword evidence="5" id="KW-1185">Reference proteome</keyword>
<dbReference type="GO" id="GO:0000027">
    <property type="term" value="P:ribosomal large subunit assembly"/>
    <property type="evidence" value="ECO:0007669"/>
    <property type="project" value="TreeGrafter"/>
</dbReference>
<proteinExistence type="predicted"/>
<accession>A0A8H9FYW4</accession>
<dbReference type="Proteomes" id="UP000614460">
    <property type="component" value="Unassembled WGS sequence"/>
</dbReference>
<dbReference type="RefSeq" id="WP_182497957.1">
    <property type="nucleotide sequence ID" value="NZ_BMKM01000001.1"/>
</dbReference>
<protein>
    <recommendedName>
        <fullName evidence="6">WD40 repeat domain-containing protein</fullName>
    </recommendedName>
</protein>
<feature type="repeat" description="WD" evidence="3">
    <location>
        <begin position="223"/>
        <end position="264"/>
    </location>
</feature>
<dbReference type="GO" id="GO:0007219">
    <property type="term" value="P:Notch signaling pathway"/>
    <property type="evidence" value="ECO:0007669"/>
    <property type="project" value="TreeGrafter"/>
</dbReference>
<dbReference type="InterPro" id="IPR001680">
    <property type="entry name" value="WD40_rpt"/>
</dbReference>
<dbReference type="Pfam" id="PF00400">
    <property type="entry name" value="WD40"/>
    <property type="match status" value="4"/>
</dbReference>
<gene>
    <name evidence="4" type="ORF">GCM10011516_03440</name>
</gene>
<dbReference type="EMBL" id="BMKM01000001">
    <property type="protein sequence ID" value="GGE09091.1"/>
    <property type="molecule type" value="Genomic_DNA"/>
</dbReference>
<dbReference type="SMART" id="SM00320">
    <property type="entry name" value="WD40"/>
    <property type="match status" value="7"/>
</dbReference>
<dbReference type="InterPro" id="IPR015943">
    <property type="entry name" value="WD40/YVTN_repeat-like_dom_sf"/>
</dbReference>
<dbReference type="Gene3D" id="2.130.10.10">
    <property type="entry name" value="YVTN repeat-like/Quinoprotein amine dehydrogenase"/>
    <property type="match status" value="2"/>
</dbReference>
<feature type="repeat" description="WD" evidence="3">
    <location>
        <begin position="14"/>
        <end position="56"/>
    </location>
</feature>
<reference evidence="4" key="2">
    <citation type="submission" date="2020-09" db="EMBL/GenBank/DDBJ databases">
        <authorList>
            <person name="Sun Q."/>
            <person name="Zhou Y."/>
        </authorList>
    </citation>
    <scope>NUCLEOTIDE SEQUENCE</scope>
    <source>
        <strain evidence="4">CGMCC 1.15966</strain>
    </source>
</reference>
<evidence type="ECO:0000256" key="1">
    <source>
        <dbReference type="ARBA" id="ARBA00022574"/>
    </source>
</evidence>
<comment type="caution">
    <text evidence="4">The sequence shown here is derived from an EMBL/GenBank/DDBJ whole genome shotgun (WGS) entry which is preliminary data.</text>
</comment>
<keyword evidence="1 3" id="KW-0853">WD repeat</keyword>
<dbReference type="PANTHER" id="PTHR19848">
    <property type="entry name" value="WD40 REPEAT PROTEIN"/>
    <property type="match status" value="1"/>
</dbReference>
<evidence type="ECO:0008006" key="6">
    <source>
        <dbReference type="Google" id="ProtNLM"/>
    </source>
</evidence>
<dbReference type="SUPFAM" id="SSF50978">
    <property type="entry name" value="WD40 repeat-like"/>
    <property type="match status" value="1"/>
</dbReference>